<evidence type="ECO:0000313" key="1">
    <source>
        <dbReference type="EMBL" id="GFN98372.1"/>
    </source>
</evidence>
<name>A0AAV3ZU26_9GAST</name>
<protein>
    <submittedName>
        <fullName evidence="1">Uncharacterized protein</fullName>
    </submittedName>
</protein>
<evidence type="ECO:0000313" key="2">
    <source>
        <dbReference type="Proteomes" id="UP000735302"/>
    </source>
</evidence>
<keyword evidence="2" id="KW-1185">Reference proteome</keyword>
<organism evidence="1 2">
    <name type="scientific">Plakobranchus ocellatus</name>
    <dbReference type="NCBI Taxonomy" id="259542"/>
    <lineage>
        <taxon>Eukaryota</taxon>
        <taxon>Metazoa</taxon>
        <taxon>Spiralia</taxon>
        <taxon>Lophotrochozoa</taxon>
        <taxon>Mollusca</taxon>
        <taxon>Gastropoda</taxon>
        <taxon>Heterobranchia</taxon>
        <taxon>Euthyneura</taxon>
        <taxon>Panpulmonata</taxon>
        <taxon>Sacoglossa</taxon>
        <taxon>Placobranchoidea</taxon>
        <taxon>Plakobranchidae</taxon>
        <taxon>Plakobranchus</taxon>
    </lineage>
</organism>
<dbReference type="EMBL" id="BLXT01002845">
    <property type="protein sequence ID" value="GFN98372.1"/>
    <property type="molecule type" value="Genomic_DNA"/>
</dbReference>
<gene>
    <name evidence="1" type="ORF">PoB_002487800</name>
</gene>
<proteinExistence type="predicted"/>
<dbReference type="Proteomes" id="UP000735302">
    <property type="component" value="Unassembled WGS sequence"/>
</dbReference>
<comment type="caution">
    <text evidence="1">The sequence shown here is derived from an EMBL/GenBank/DDBJ whole genome shotgun (WGS) entry which is preliminary data.</text>
</comment>
<dbReference type="AlphaFoldDB" id="A0AAV3ZU26"/>
<accession>A0AAV3ZU26</accession>
<sequence length="98" mass="10731">MSGVWEGRVLYVVHLTLTLQGDLKLSGPFPTTEWIAVRDVTGLNGQSTCNFHILLSEQGDLRLLNPPSDQSTDGGARTCVRRSLQIAGRIRYPPTPLA</sequence>
<reference evidence="1 2" key="1">
    <citation type="journal article" date="2021" name="Elife">
        <title>Chloroplast acquisition without the gene transfer in kleptoplastic sea slugs, Plakobranchus ocellatus.</title>
        <authorList>
            <person name="Maeda T."/>
            <person name="Takahashi S."/>
            <person name="Yoshida T."/>
            <person name="Shimamura S."/>
            <person name="Takaki Y."/>
            <person name="Nagai Y."/>
            <person name="Toyoda A."/>
            <person name="Suzuki Y."/>
            <person name="Arimoto A."/>
            <person name="Ishii H."/>
            <person name="Satoh N."/>
            <person name="Nishiyama T."/>
            <person name="Hasebe M."/>
            <person name="Maruyama T."/>
            <person name="Minagawa J."/>
            <person name="Obokata J."/>
            <person name="Shigenobu S."/>
        </authorList>
    </citation>
    <scope>NUCLEOTIDE SEQUENCE [LARGE SCALE GENOMIC DNA]</scope>
</reference>